<organism evidence="2 3">
    <name type="scientific">Calocera viscosa (strain TUFC12733)</name>
    <dbReference type="NCBI Taxonomy" id="1330018"/>
    <lineage>
        <taxon>Eukaryota</taxon>
        <taxon>Fungi</taxon>
        <taxon>Dikarya</taxon>
        <taxon>Basidiomycota</taxon>
        <taxon>Agaricomycotina</taxon>
        <taxon>Dacrymycetes</taxon>
        <taxon>Dacrymycetales</taxon>
        <taxon>Dacrymycetaceae</taxon>
        <taxon>Calocera</taxon>
    </lineage>
</organism>
<dbReference type="GO" id="GO:0005763">
    <property type="term" value="C:mitochondrial small ribosomal subunit"/>
    <property type="evidence" value="ECO:0007669"/>
    <property type="project" value="TreeGrafter"/>
</dbReference>
<dbReference type="PANTHER" id="PTHR21011">
    <property type="entry name" value="MITOCHONDRIAL 28S RIBOSOMAL PROTEIN S6"/>
    <property type="match status" value="1"/>
</dbReference>
<evidence type="ECO:0000313" key="3">
    <source>
        <dbReference type="Proteomes" id="UP000076738"/>
    </source>
</evidence>
<dbReference type="InterPro" id="IPR014717">
    <property type="entry name" value="Transl_elong_EF1B/ribsomal_bS6"/>
</dbReference>
<dbReference type="SUPFAM" id="SSF54995">
    <property type="entry name" value="Ribosomal protein S6"/>
    <property type="match status" value="1"/>
</dbReference>
<dbReference type="AlphaFoldDB" id="A0A167PJ52"/>
<reference evidence="2 3" key="1">
    <citation type="journal article" date="2016" name="Mol. Biol. Evol.">
        <title>Comparative Genomics of Early-Diverging Mushroom-Forming Fungi Provides Insights into the Origins of Lignocellulose Decay Capabilities.</title>
        <authorList>
            <person name="Nagy L.G."/>
            <person name="Riley R."/>
            <person name="Tritt A."/>
            <person name="Adam C."/>
            <person name="Daum C."/>
            <person name="Floudas D."/>
            <person name="Sun H."/>
            <person name="Yadav J.S."/>
            <person name="Pangilinan J."/>
            <person name="Larsson K.H."/>
            <person name="Matsuura K."/>
            <person name="Barry K."/>
            <person name="Labutti K."/>
            <person name="Kuo R."/>
            <person name="Ohm R.A."/>
            <person name="Bhattacharya S.S."/>
            <person name="Shirouzu T."/>
            <person name="Yoshinaga Y."/>
            <person name="Martin F.M."/>
            <person name="Grigoriev I.V."/>
            <person name="Hibbett D.S."/>
        </authorList>
    </citation>
    <scope>NUCLEOTIDE SEQUENCE [LARGE SCALE GENOMIC DNA]</scope>
    <source>
        <strain evidence="2 3">TUFC12733</strain>
    </source>
</reference>
<dbReference type="CDD" id="cd15465">
    <property type="entry name" value="bS6_mito"/>
    <property type="match status" value="1"/>
</dbReference>
<dbReference type="GO" id="GO:0006412">
    <property type="term" value="P:translation"/>
    <property type="evidence" value="ECO:0007669"/>
    <property type="project" value="InterPro"/>
</dbReference>
<dbReference type="STRING" id="1330018.A0A167PJ52"/>
<dbReference type="InterPro" id="IPR035980">
    <property type="entry name" value="Ribosomal_bS6_sf"/>
</dbReference>
<dbReference type="EMBL" id="KV417274">
    <property type="protein sequence ID" value="KZO98854.1"/>
    <property type="molecule type" value="Genomic_DNA"/>
</dbReference>
<gene>
    <name evidence="2" type="ORF">CALVIDRAFT_424273</name>
</gene>
<dbReference type="OrthoDB" id="10259681at2759"/>
<dbReference type="Proteomes" id="UP000076738">
    <property type="component" value="Unassembled WGS sequence"/>
</dbReference>
<dbReference type="GO" id="GO:0003735">
    <property type="term" value="F:structural constituent of ribosome"/>
    <property type="evidence" value="ECO:0007669"/>
    <property type="project" value="InterPro"/>
</dbReference>
<accession>A0A167PJ52</accession>
<keyword evidence="3" id="KW-1185">Reference proteome</keyword>
<sequence length="113" mass="12908">MPLYELQCITAHFTQYAHIQSLVKVSAQGIIARGGVVREIKSLGTKALPQRMRSHKTWHDIADYWIMRFDASPKSMKTLTAALKQDPRVVRWTTLKLGERLQDMLGSRAQTID</sequence>
<dbReference type="Gene3D" id="3.30.70.60">
    <property type="match status" value="1"/>
</dbReference>
<evidence type="ECO:0008006" key="4">
    <source>
        <dbReference type="Google" id="ProtNLM"/>
    </source>
</evidence>
<dbReference type="GO" id="GO:0070181">
    <property type="term" value="F:small ribosomal subunit rRNA binding"/>
    <property type="evidence" value="ECO:0007669"/>
    <property type="project" value="TreeGrafter"/>
</dbReference>
<dbReference type="Pfam" id="PF01250">
    <property type="entry name" value="Ribosomal_S6"/>
    <property type="match status" value="1"/>
</dbReference>
<dbReference type="InterPro" id="IPR000529">
    <property type="entry name" value="Ribosomal_bS6"/>
</dbReference>
<comment type="similarity">
    <text evidence="1">Belongs to the bacterial ribosomal protein bS6 family.</text>
</comment>
<protein>
    <recommendedName>
        <fullName evidence="4">Ribosomal protein S6</fullName>
    </recommendedName>
</protein>
<evidence type="ECO:0000313" key="2">
    <source>
        <dbReference type="EMBL" id="KZO98854.1"/>
    </source>
</evidence>
<dbReference type="PANTHER" id="PTHR21011:SF1">
    <property type="entry name" value="SMALL RIBOSOMAL SUBUNIT PROTEIN BS6M"/>
    <property type="match status" value="1"/>
</dbReference>
<proteinExistence type="inferred from homology"/>
<name>A0A167PJ52_CALVF</name>
<evidence type="ECO:0000256" key="1">
    <source>
        <dbReference type="ARBA" id="ARBA00009512"/>
    </source>
</evidence>